<sequence length="185" mass="19579">MKTTSSILFVTATACALSSTAAFTPTATSSAAFARPSALHMAKGFGAKEEPKSKSEGQVRREGESSRYDEISAGGGQEYSIFVRQFGSDDQSWFPCGSIAVPRGAQVSDAVFANEQNLKDGIVRTYPKLKGEEDEFEFGFNLKVYPDDPVEVAVKGGAKSTGPSVGNWISNLLSPVDASSVPPPN</sequence>
<dbReference type="InterPro" id="IPR045388">
    <property type="entry name" value="HHL1-like"/>
</dbReference>
<feature type="region of interest" description="Disordered" evidence="1">
    <location>
        <begin position="44"/>
        <end position="72"/>
    </location>
</feature>
<feature type="chain" id="PRO_5031403799" evidence="2">
    <location>
        <begin position="23"/>
        <end position="185"/>
    </location>
</feature>
<feature type="compositionally biased region" description="Basic and acidic residues" evidence="1">
    <location>
        <begin position="46"/>
        <end position="70"/>
    </location>
</feature>
<feature type="signal peptide" evidence="2">
    <location>
        <begin position="1"/>
        <end position="22"/>
    </location>
</feature>
<accession>A0A7S4MXX1</accession>
<dbReference type="AlphaFoldDB" id="A0A7S4MXX1"/>
<evidence type="ECO:0000256" key="1">
    <source>
        <dbReference type="SAM" id="MobiDB-lite"/>
    </source>
</evidence>
<name>A0A7S4MXX1_9STRA</name>
<organism evidence="3">
    <name type="scientific">Odontella aurita</name>
    <dbReference type="NCBI Taxonomy" id="265563"/>
    <lineage>
        <taxon>Eukaryota</taxon>
        <taxon>Sar</taxon>
        <taxon>Stramenopiles</taxon>
        <taxon>Ochrophyta</taxon>
        <taxon>Bacillariophyta</taxon>
        <taxon>Mediophyceae</taxon>
        <taxon>Biddulphiophycidae</taxon>
        <taxon>Eupodiscales</taxon>
        <taxon>Odontellaceae</taxon>
        <taxon>Odontella</taxon>
    </lineage>
</organism>
<gene>
    <name evidence="3" type="ORF">OAUR00152_LOCUS22184</name>
</gene>
<proteinExistence type="predicted"/>
<keyword evidence="2" id="KW-0732">Signal</keyword>
<evidence type="ECO:0000313" key="3">
    <source>
        <dbReference type="EMBL" id="CAE2252723.1"/>
    </source>
</evidence>
<dbReference type="EMBL" id="HBKQ01032473">
    <property type="protein sequence ID" value="CAE2252723.1"/>
    <property type="molecule type" value="Transcribed_RNA"/>
</dbReference>
<dbReference type="PROSITE" id="PS51257">
    <property type="entry name" value="PROKAR_LIPOPROTEIN"/>
    <property type="match status" value="1"/>
</dbReference>
<protein>
    <submittedName>
        <fullName evidence="3">Uncharacterized protein</fullName>
    </submittedName>
</protein>
<evidence type="ECO:0000256" key="2">
    <source>
        <dbReference type="SAM" id="SignalP"/>
    </source>
</evidence>
<dbReference type="Pfam" id="PF20133">
    <property type="entry name" value="HHL1-like"/>
    <property type="match status" value="1"/>
</dbReference>
<reference evidence="3" key="1">
    <citation type="submission" date="2021-01" db="EMBL/GenBank/DDBJ databases">
        <authorList>
            <person name="Corre E."/>
            <person name="Pelletier E."/>
            <person name="Niang G."/>
            <person name="Scheremetjew M."/>
            <person name="Finn R."/>
            <person name="Kale V."/>
            <person name="Holt S."/>
            <person name="Cochrane G."/>
            <person name="Meng A."/>
            <person name="Brown T."/>
            <person name="Cohen L."/>
        </authorList>
    </citation>
    <scope>NUCLEOTIDE SEQUENCE</scope>
    <source>
        <strain evidence="3">Isolate 1302-5</strain>
    </source>
</reference>